<protein>
    <submittedName>
        <fullName evidence="2">DUF5058 domain-containing protein</fullName>
    </submittedName>
</protein>
<dbReference type="KEGG" id="bko:CKF48_03430"/>
<dbReference type="InterPro" id="IPR032479">
    <property type="entry name" value="DUF5058"/>
</dbReference>
<gene>
    <name evidence="2" type="ORF">CKF48_03430</name>
</gene>
<evidence type="ECO:0000313" key="3">
    <source>
        <dbReference type="Proteomes" id="UP000215137"/>
    </source>
</evidence>
<keyword evidence="1" id="KW-0472">Membrane</keyword>
<feature type="transmembrane region" description="Helical" evidence="1">
    <location>
        <begin position="12"/>
        <end position="32"/>
    </location>
</feature>
<feature type="transmembrane region" description="Helical" evidence="1">
    <location>
        <begin position="189"/>
        <end position="210"/>
    </location>
</feature>
<sequence>MEEAIKIASHPVVWIISLTVIGVVIFQGIKFIQMAKKTSESVGLSKQDVNSALKVGMINAIGPSFGIVVVAVSLITLLGDPLTLMRIGIIGSAATESMGANLAATAYGTELGSESFTAEAFATVAWVLCIGGCGWLLFVFLFTKSLAKIERKVSNKQQADGKLPIMMIVSSAAMLAVFGNFVAGEIFKGVETAIVALTAATAMLIVSFIANKSHQLKFLHEWSLGVSIIVGLTVSYFVL</sequence>
<dbReference type="EMBL" id="CP022983">
    <property type="protein sequence ID" value="ASV66458.1"/>
    <property type="molecule type" value="Genomic_DNA"/>
</dbReference>
<dbReference type="OrthoDB" id="86868at2"/>
<dbReference type="Pfam" id="PF16481">
    <property type="entry name" value="DUF5058"/>
    <property type="match status" value="1"/>
</dbReference>
<dbReference type="AlphaFoldDB" id="A0A248TE10"/>
<feature type="transmembrane region" description="Helical" evidence="1">
    <location>
        <begin position="163"/>
        <end position="183"/>
    </location>
</feature>
<reference evidence="2 3" key="1">
    <citation type="submission" date="2017-08" db="EMBL/GenBank/DDBJ databases">
        <title>Complete Genome Sequence of Bacillus kochii Oregon-R-modENCODE STRAIN BDGP4, isolated from Drosophila melanogaster gut.</title>
        <authorList>
            <person name="Wan K.H."/>
            <person name="Yu C."/>
            <person name="Park S."/>
            <person name="Hammonds A.S."/>
            <person name="Booth B.W."/>
            <person name="Celniker S.E."/>
        </authorList>
    </citation>
    <scope>NUCLEOTIDE SEQUENCE [LARGE SCALE GENOMIC DNA]</scope>
    <source>
        <strain evidence="2 3">BDGP4</strain>
    </source>
</reference>
<feature type="transmembrane region" description="Helical" evidence="1">
    <location>
        <begin position="53"/>
        <end position="78"/>
    </location>
</feature>
<name>A0A248TE10_9BACI</name>
<feature type="transmembrane region" description="Helical" evidence="1">
    <location>
        <begin position="120"/>
        <end position="142"/>
    </location>
</feature>
<accession>A0A248TE10</accession>
<keyword evidence="3" id="KW-1185">Reference proteome</keyword>
<dbReference type="Proteomes" id="UP000215137">
    <property type="component" value="Chromosome"/>
</dbReference>
<keyword evidence="1" id="KW-0812">Transmembrane</keyword>
<organism evidence="2 3">
    <name type="scientific">Cytobacillus kochii</name>
    <dbReference type="NCBI Taxonomy" id="859143"/>
    <lineage>
        <taxon>Bacteria</taxon>
        <taxon>Bacillati</taxon>
        <taxon>Bacillota</taxon>
        <taxon>Bacilli</taxon>
        <taxon>Bacillales</taxon>
        <taxon>Bacillaceae</taxon>
        <taxon>Cytobacillus</taxon>
    </lineage>
</organism>
<evidence type="ECO:0000256" key="1">
    <source>
        <dbReference type="SAM" id="Phobius"/>
    </source>
</evidence>
<proteinExistence type="predicted"/>
<feature type="transmembrane region" description="Helical" evidence="1">
    <location>
        <begin position="222"/>
        <end position="238"/>
    </location>
</feature>
<keyword evidence="1" id="KW-1133">Transmembrane helix</keyword>
<evidence type="ECO:0000313" key="2">
    <source>
        <dbReference type="EMBL" id="ASV66458.1"/>
    </source>
</evidence>
<dbReference type="RefSeq" id="WP_095370033.1">
    <property type="nucleotide sequence ID" value="NZ_CP022983.1"/>
</dbReference>